<name>A0A4R3TD97_9FIRM</name>
<feature type="transmembrane region" description="Helical" evidence="1">
    <location>
        <begin position="52"/>
        <end position="68"/>
    </location>
</feature>
<reference evidence="2 3" key="1">
    <citation type="submission" date="2019-03" db="EMBL/GenBank/DDBJ databases">
        <title>Genomic Encyclopedia of Type Strains, Phase IV (KMG-IV): sequencing the most valuable type-strain genomes for metagenomic binning, comparative biology and taxonomic classification.</title>
        <authorList>
            <person name="Goeker M."/>
        </authorList>
    </citation>
    <scope>NUCLEOTIDE SEQUENCE [LARGE SCALE GENOMIC DNA]</scope>
    <source>
        <strain evidence="2 3">DSM 29481</strain>
    </source>
</reference>
<proteinExistence type="predicted"/>
<evidence type="ECO:0000313" key="2">
    <source>
        <dbReference type="EMBL" id="TCU59239.1"/>
    </source>
</evidence>
<gene>
    <name evidence="2" type="ORF">EDD61_11053</name>
</gene>
<keyword evidence="1" id="KW-0812">Transmembrane</keyword>
<evidence type="ECO:0000256" key="1">
    <source>
        <dbReference type="SAM" id="Phobius"/>
    </source>
</evidence>
<dbReference type="RefSeq" id="WP_132224839.1">
    <property type="nucleotide sequence ID" value="NZ_JANKBG010000010.1"/>
</dbReference>
<dbReference type="Proteomes" id="UP000295773">
    <property type="component" value="Unassembled WGS sequence"/>
</dbReference>
<accession>A0A4R3TD97</accession>
<protein>
    <submittedName>
        <fullName evidence="2">Uncharacterized protein</fullName>
    </submittedName>
</protein>
<dbReference type="AlphaFoldDB" id="A0A4R3TD97"/>
<keyword evidence="3" id="KW-1185">Reference proteome</keyword>
<keyword evidence="1" id="KW-0472">Membrane</keyword>
<comment type="caution">
    <text evidence="2">The sequence shown here is derived from an EMBL/GenBank/DDBJ whole genome shotgun (WGS) entry which is preliminary data.</text>
</comment>
<dbReference type="EMBL" id="SMBP01000010">
    <property type="protein sequence ID" value="TCU59239.1"/>
    <property type="molecule type" value="Genomic_DNA"/>
</dbReference>
<evidence type="ECO:0000313" key="3">
    <source>
        <dbReference type="Proteomes" id="UP000295773"/>
    </source>
</evidence>
<sequence length="161" mass="18000">MELKQLFSTQDNELEIITDSFKINKNIIEFNSRIIQVCNIESISMVEPKKKGITIGVFIGFIIGLALLSYQPLVGTIVIGLSAFYIYCIVQGNKKLGKNLYINLVSGYYIVINFKNVTFAYKIMETIENYLNGSNESSVSINVQDSVITFGDDSPIYGNAK</sequence>
<feature type="transmembrane region" description="Helical" evidence="1">
    <location>
        <begin position="74"/>
        <end position="90"/>
    </location>
</feature>
<keyword evidence="1" id="KW-1133">Transmembrane helix</keyword>
<organism evidence="2 3">
    <name type="scientific">Longicatena caecimuris</name>
    <dbReference type="NCBI Taxonomy" id="1796635"/>
    <lineage>
        <taxon>Bacteria</taxon>
        <taxon>Bacillati</taxon>
        <taxon>Bacillota</taxon>
        <taxon>Erysipelotrichia</taxon>
        <taxon>Erysipelotrichales</taxon>
        <taxon>Erysipelotrichaceae</taxon>
        <taxon>Longicatena</taxon>
    </lineage>
</organism>